<dbReference type="InterPro" id="IPR006583">
    <property type="entry name" value="PAN-3_domain"/>
</dbReference>
<dbReference type="AGR" id="WB:WBGene00013798"/>
<evidence type="ECO:0000259" key="2">
    <source>
        <dbReference type="SMART" id="SM00034"/>
    </source>
</evidence>
<dbReference type="SMART" id="SM00034">
    <property type="entry name" value="CLECT"/>
    <property type="match status" value="1"/>
</dbReference>
<feature type="chain" id="PRO_5004334982" evidence="1">
    <location>
        <begin position="20"/>
        <end position="284"/>
    </location>
</feature>
<dbReference type="eggNOG" id="KOG4297">
    <property type="taxonomic scope" value="Eukaryota"/>
</dbReference>
<feature type="domain" description="C-type lectin" evidence="2">
    <location>
        <begin position="132"/>
        <end position="280"/>
    </location>
</feature>
<dbReference type="STRING" id="6239.Y116A8C.21.1"/>
<dbReference type="KEGG" id="cel:CELE_Y116A8C.21"/>
<dbReference type="SMR" id="Q9U2V0"/>
<dbReference type="InterPro" id="IPR001304">
    <property type="entry name" value="C-type_lectin-like"/>
</dbReference>
<dbReference type="SMART" id="SM00605">
    <property type="entry name" value="CW"/>
    <property type="match status" value="1"/>
</dbReference>
<dbReference type="OrthoDB" id="5841182at2759"/>
<dbReference type="CTD" id="191002"/>
<name>Q9U2V0_CAEEL</name>
<dbReference type="EMBL" id="BX284604">
    <property type="protein sequence ID" value="CAB55127.2"/>
    <property type="molecule type" value="Genomic_DNA"/>
</dbReference>
<feature type="signal peptide" evidence="1">
    <location>
        <begin position="1"/>
        <end position="19"/>
    </location>
</feature>
<evidence type="ECO:0000256" key="1">
    <source>
        <dbReference type="SAM" id="SignalP"/>
    </source>
</evidence>
<evidence type="ECO:0000313" key="6">
    <source>
        <dbReference type="WormBase" id="Y116A8C.21"/>
    </source>
</evidence>
<dbReference type="Pfam" id="PF08277">
    <property type="entry name" value="PAN_3"/>
    <property type="match status" value="1"/>
</dbReference>
<reference evidence="4 5" key="1">
    <citation type="journal article" date="1998" name="Science">
        <title>Genome sequence of the nematode C. elegans: a platform for investigating biology.</title>
        <authorList>
            <consortium name="The C. elegans sequencing consortium"/>
            <person name="Sulson J.E."/>
            <person name="Waterston R."/>
        </authorList>
    </citation>
    <scope>NUCLEOTIDE SEQUENCE [LARGE SCALE GENOMIC DNA]</scope>
    <source>
        <strain evidence="4 5">Bristol N2</strain>
    </source>
</reference>
<feature type="domain" description="PAN-3" evidence="3">
    <location>
        <begin position="4"/>
        <end position="129"/>
    </location>
</feature>
<dbReference type="RefSeq" id="NP_503021.2">
    <property type="nucleotide sequence ID" value="NM_070620.2"/>
</dbReference>
<dbReference type="PANTHER" id="PTHR47629:SF5">
    <property type="entry name" value="C-TYPE LECTIN-RELATED"/>
    <property type="match status" value="1"/>
</dbReference>
<dbReference type="GeneID" id="191002"/>
<dbReference type="HOGENOM" id="CLU_078891_0_0_1"/>
<dbReference type="UCSC" id="Y116A8C.21">
    <property type="organism name" value="c. elegans"/>
</dbReference>
<dbReference type="PANTHER" id="PTHR47629">
    <property type="entry name" value="C-TYPE LECTIN-RELATED"/>
    <property type="match status" value="1"/>
</dbReference>
<dbReference type="Gene3D" id="3.10.100.10">
    <property type="entry name" value="Mannose-Binding Protein A, subunit A"/>
    <property type="match status" value="1"/>
</dbReference>
<evidence type="ECO:0000259" key="3">
    <source>
        <dbReference type="SMART" id="SM00605"/>
    </source>
</evidence>
<protein>
    <submittedName>
        <fullName evidence="4">C-type lectin domain-containing protein</fullName>
    </submittedName>
</protein>
<dbReference type="PaxDb" id="6239-Y116A8C.21"/>
<evidence type="ECO:0000313" key="4">
    <source>
        <dbReference type="EMBL" id="CAB55127.2"/>
    </source>
</evidence>
<keyword evidence="1" id="KW-0732">Signal</keyword>
<dbReference type="InParanoid" id="Q9U2V0"/>
<dbReference type="PhylomeDB" id="Q9U2V0"/>
<accession>Q9U2V0</accession>
<dbReference type="AlphaFoldDB" id="Q9U2V0"/>
<evidence type="ECO:0000313" key="5">
    <source>
        <dbReference type="Proteomes" id="UP000001940"/>
    </source>
</evidence>
<dbReference type="SUPFAM" id="SSF56436">
    <property type="entry name" value="C-type lectin-like"/>
    <property type="match status" value="1"/>
</dbReference>
<organism evidence="4 5">
    <name type="scientific">Caenorhabditis elegans</name>
    <dbReference type="NCBI Taxonomy" id="6239"/>
    <lineage>
        <taxon>Eukaryota</taxon>
        <taxon>Metazoa</taxon>
        <taxon>Ecdysozoa</taxon>
        <taxon>Nematoda</taxon>
        <taxon>Chromadorea</taxon>
        <taxon>Rhabditida</taxon>
        <taxon>Rhabditina</taxon>
        <taxon>Rhabditomorpha</taxon>
        <taxon>Rhabditoidea</taxon>
        <taxon>Rhabditidae</taxon>
        <taxon>Peloderinae</taxon>
        <taxon>Caenorhabditis</taxon>
    </lineage>
</organism>
<keyword evidence="5" id="KW-1185">Reference proteome</keyword>
<dbReference type="CDD" id="cd00037">
    <property type="entry name" value="CLECT"/>
    <property type="match status" value="1"/>
</dbReference>
<gene>
    <name evidence="4 6" type="primary">clec-195</name>
    <name evidence="4" type="ORF">CELE_Y116A8C.21</name>
    <name evidence="6" type="ORF">Y116A8C.21</name>
</gene>
<dbReference type="Proteomes" id="UP000001940">
    <property type="component" value="Chromosome IV"/>
</dbReference>
<proteinExistence type="predicted"/>
<dbReference type="InterPro" id="IPR016187">
    <property type="entry name" value="CTDL_fold"/>
</dbReference>
<dbReference type="WormBase" id="Y116A8C.21">
    <property type="protein sequence ID" value="CE43154"/>
    <property type="gene ID" value="WBGene00013798"/>
    <property type="gene designation" value="clec-195"/>
</dbReference>
<sequence>MRLLVFFLKIVFFLKPAMPVEKMLIFYGTIDKFNVNPLINMDLNSCVRIVSDFSTVILASWNSSENCHLFGFDQILDQILEIKTNEGDMGQYLILKSDQPNSTCPAFPETDIRRPVNESWSKTENGWTTRLCKNGWMLFSRPDSIFVCMKFIQLERGATREVALQTCIDNGAIMTGLATRSEVDWLNKFVVAPLQTGEWDGIWINGMRDCSANTNKTCQNFVWSDGYTTDTELLLSGILWDPGYDTQQQDCLTVYNAYSDTKLNLVSCTEYNLAIGVACGYKFE</sequence>
<dbReference type="InterPro" id="IPR016186">
    <property type="entry name" value="C-type_lectin-like/link_sf"/>
</dbReference>
<dbReference type="FunCoup" id="Q9U2V0">
    <property type="interactions" value="260"/>
</dbReference>